<feature type="compositionally biased region" description="Polar residues" evidence="7">
    <location>
        <begin position="540"/>
        <end position="550"/>
    </location>
</feature>
<feature type="compositionally biased region" description="Basic and acidic residues" evidence="7">
    <location>
        <begin position="83"/>
        <end position="92"/>
    </location>
</feature>
<feature type="region of interest" description="Disordered" evidence="7">
    <location>
        <begin position="1439"/>
        <end position="1461"/>
    </location>
</feature>
<feature type="compositionally biased region" description="Polar residues" evidence="7">
    <location>
        <begin position="1242"/>
        <end position="1253"/>
    </location>
</feature>
<sequence>MAFLFKSKNKHAHAAQAASSLPAASRNVHTSDGTPSSTTQNGSVEKSGGERLTTQSPPPNATANPNGSMSAMGSTLASAPTFARRERAESESGARPATAAPQVTQVPNAALYPWSQRRLNFPTPQSNPFPRYGAAVNSVASKDGDIYIMGGLINGSMVRGDLWMVEAGGGNLSCYPIATVSEGPGPRVGHASLLVGNAFIVFGGDTKMDDSDVLDDTLYLLNTSSRQWSRAAPPGPRPAGRYGHTLNILGSKIYIFGGQVEGYFFNDLIAFDLNALQSPTNQWEFLLNNTSDLVGPMAGKVPPPRTNHTMISYNDQLYLFGGTNGTKWFNDVWTYSPTTNSWTQQDCIGYIPAPREGHSAALVNDVMYIFGGRTEEGTDLGDLAAFRITSKRWYTFQNMGPSPSPRSGHSMTAYRDKIVVLAGEPSSAPRDAHELSMVYVLDTAKIRYPNDAPVLGQSGEAKYPGSPTRRPSTDVRHVPPPIRSSSREGQGSQAGHREQFSGGPVQRPEGAQQIGQASRLPRASVAPGPAGPGPHSQAGTPRSNGVQSPANGARSRFNGPPIDTRAPANGLDSIRSVPIEAPVQAPAIRDIQKENIRPSRETSPSTHGRRTPTQRTENKAKAMEAGEAAPLVGGGVARQRSLRSQRAQSSIDSTEDGLLGRSSSTRHHGETHADNRSLRSIPDEPKSPKMTPHQEALLKELEAVKKTNAWYASELALARKQGYHPGTSSSPTFDERAVSQVTDDDRPLMEAFMTMRTEMVRMQEAMEAQTSLMARRVAEVEHQRDAAITEAAYARAKLAAHGGSQRSTPQPDASREPDEQERFTELTRRLALALAAQAEHKAKVDSLHSDLIAEKRARELAEESLESLQRRYEELSKARNPGELEALRAELHEAQSSARAEAGRRADVEEELRTLRIEHDGLRKAHEEASSRLTDHTASMVALQAALAASGDKASLYERQIEEERQQREAAEQKLSYLKSEHEERTRELESTSKRLRDAEDLAQTHAKEASTHREALLAGLAKLSSPEVASRHDSLSEQKMAALRESAEHAADLAKRNQEAADKAAQKLRTAEERIAGLEAYQEQSSREALQIRRQLQVALRDAQKHQAEIRELRANLEISQRDASALAVQHSALKEVLGERGLNASDMRRSPIFDHSPGSRFGTPEQNRLKELDQQLQASLKAHEETKSQFEARMQEADSTYKEKLEQLETDYQSAVHYVKGTEKMLKKMKEELTKYKTQNSQLSSELETMRSNNAASTTAADTSAWDKDRQELQASIDDLRTQTGKQVALLESNIASLKSNLAAVESERDRQKASHQQLAQATEQVGHELEQLKSENSMLEKRAQEAETRVTILLDQVGQSVGNYRRQSQLQPLPHDINGINHNREESNSTLTDVSVDDDVLERDERGSVALDNLASELETLRSQWENTSRNNYRVSTQFESERTPTAESHGAGLSSNLASWRKRLAEEEKGSREQVAA</sequence>
<dbReference type="Pfam" id="PF24681">
    <property type="entry name" value="Kelch_KLHDC2_KLHL20_DRC7"/>
    <property type="match status" value="1"/>
</dbReference>
<dbReference type="FunFam" id="2.120.10.80:FF:000049">
    <property type="entry name" value="Cell polarity protein (Tea1)"/>
    <property type="match status" value="1"/>
</dbReference>
<feature type="compositionally biased region" description="Basic and acidic residues" evidence="7">
    <location>
        <begin position="979"/>
        <end position="997"/>
    </location>
</feature>
<evidence type="ECO:0000256" key="7">
    <source>
        <dbReference type="SAM" id="MobiDB-lite"/>
    </source>
</evidence>
<feature type="coiled-coil region" evidence="6">
    <location>
        <begin position="1290"/>
        <end position="1359"/>
    </location>
</feature>
<dbReference type="GO" id="GO:0061245">
    <property type="term" value="P:establishment or maintenance of bipolar cell polarity"/>
    <property type="evidence" value="ECO:0007669"/>
    <property type="project" value="TreeGrafter"/>
</dbReference>
<accession>W9XSD4</accession>
<dbReference type="HOGENOM" id="CLU_002697_1_0_1"/>
<dbReference type="STRING" id="1182541.W9XSD4"/>
<evidence type="ECO:0000313" key="8">
    <source>
        <dbReference type="EMBL" id="EXJ83452.1"/>
    </source>
</evidence>
<feature type="compositionally biased region" description="Basic and acidic residues" evidence="7">
    <location>
        <begin position="667"/>
        <end position="687"/>
    </location>
</feature>
<dbReference type="InterPro" id="IPR006652">
    <property type="entry name" value="Kelch_1"/>
</dbReference>
<gene>
    <name evidence="8" type="ORF">A1O1_07075</name>
</gene>
<keyword evidence="9" id="KW-1185">Reference proteome</keyword>
<comment type="caution">
    <text evidence="8">The sequence shown here is derived from an EMBL/GenBank/DDBJ whole genome shotgun (WGS) entry which is preliminary data.</text>
</comment>
<evidence type="ECO:0000256" key="1">
    <source>
        <dbReference type="ARBA" id="ARBA00004496"/>
    </source>
</evidence>
<dbReference type="Proteomes" id="UP000019484">
    <property type="component" value="Unassembled WGS sequence"/>
</dbReference>
<feature type="compositionally biased region" description="Basic and acidic residues" evidence="7">
    <location>
        <begin position="590"/>
        <end position="600"/>
    </location>
</feature>
<feature type="coiled-coil region" evidence="6">
    <location>
        <begin position="851"/>
        <end position="878"/>
    </location>
</feature>
<reference evidence="8 9" key="1">
    <citation type="submission" date="2013-03" db="EMBL/GenBank/DDBJ databases">
        <title>The Genome Sequence of Capronia coronata CBS 617.96.</title>
        <authorList>
            <consortium name="The Broad Institute Genomics Platform"/>
            <person name="Cuomo C."/>
            <person name="de Hoog S."/>
            <person name="Gorbushina A."/>
            <person name="Walker B."/>
            <person name="Young S.K."/>
            <person name="Zeng Q."/>
            <person name="Gargeya S."/>
            <person name="Fitzgerald M."/>
            <person name="Haas B."/>
            <person name="Abouelleil A."/>
            <person name="Allen A.W."/>
            <person name="Alvarado L."/>
            <person name="Arachchi H.M."/>
            <person name="Berlin A.M."/>
            <person name="Chapman S.B."/>
            <person name="Gainer-Dewar J."/>
            <person name="Goldberg J."/>
            <person name="Griggs A."/>
            <person name="Gujja S."/>
            <person name="Hansen M."/>
            <person name="Howarth C."/>
            <person name="Imamovic A."/>
            <person name="Ireland A."/>
            <person name="Larimer J."/>
            <person name="McCowan C."/>
            <person name="Murphy C."/>
            <person name="Pearson M."/>
            <person name="Poon T.W."/>
            <person name="Priest M."/>
            <person name="Roberts A."/>
            <person name="Saif S."/>
            <person name="Shea T."/>
            <person name="Sisk P."/>
            <person name="Sykes S."/>
            <person name="Wortman J."/>
            <person name="Nusbaum C."/>
            <person name="Birren B."/>
        </authorList>
    </citation>
    <scope>NUCLEOTIDE SEQUENCE [LARGE SCALE GENOMIC DNA]</scope>
    <source>
        <strain evidence="8 9">CBS 617.96</strain>
    </source>
</reference>
<dbReference type="SMART" id="SM00612">
    <property type="entry name" value="Kelch"/>
    <property type="match status" value="2"/>
</dbReference>
<dbReference type="eggNOG" id="KOG0379">
    <property type="taxonomic scope" value="Eukaryota"/>
</dbReference>
<proteinExistence type="predicted"/>
<feature type="region of interest" description="Disordered" evidence="7">
    <location>
        <begin position="797"/>
        <end position="824"/>
    </location>
</feature>
<evidence type="ECO:0000256" key="2">
    <source>
        <dbReference type="ARBA" id="ARBA00022441"/>
    </source>
</evidence>
<dbReference type="Gene3D" id="2.120.10.80">
    <property type="entry name" value="Kelch-type beta propeller"/>
    <property type="match status" value="1"/>
</dbReference>
<evidence type="ECO:0000256" key="5">
    <source>
        <dbReference type="ARBA" id="ARBA00023054"/>
    </source>
</evidence>
<dbReference type="OrthoDB" id="45365at2759"/>
<feature type="compositionally biased region" description="Polar residues" evidence="7">
    <location>
        <begin position="483"/>
        <end position="493"/>
    </location>
</feature>
<dbReference type="InterPro" id="IPR015915">
    <property type="entry name" value="Kelch-typ_b-propeller"/>
</dbReference>
<evidence type="ECO:0000256" key="3">
    <source>
        <dbReference type="ARBA" id="ARBA00022490"/>
    </source>
</evidence>
<comment type="subcellular location">
    <subcellularLocation>
        <location evidence="1">Cytoplasm</location>
    </subcellularLocation>
</comment>
<keyword evidence="4" id="KW-0677">Repeat</keyword>
<dbReference type="RefSeq" id="XP_007726138.1">
    <property type="nucleotide sequence ID" value="XM_007727948.1"/>
</dbReference>
<feature type="compositionally biased region" description="Polar residues" evidence="7">
    <location>
        <begin position="61"/>
        <end position="78"/>
    </location>
</feature>
<organism evidence="8 9">
    <name type="scientific">Capronia coronata CBS 617.96</name>
    <dbReference type="NCBI Taxonomy" id="1182541"/>
    <lineage>
        <taxon>Eukaryota</taxon>
        <taxon>Fungi</taxon>
        <taxon>Dikarya</taxon>
        <taxon>Ascomycota</taxon>
        <taxon>Pezizomycotina</taxon>
        <taxon>Eurotiomycetes</taxon>
        <taxon>Chaetothyriomycetidae</taxon>
        <taxon>Chaetothyriales</taxon>
        <taxon>Herpotrichiellaceae</taxon>
        <taxon>Capronia</taxon>
    </lineage>
</organism>
<dbReference type="EMBL" id="AMWN01000006">
    <property type="protein sequence ID" value="EXJ83452.1"/>
    <property type="molecule type" value="Genomic_DNA"/>
</dbReference>
<feature type="compositionally biased region" description="Low complexity" evidence="7">
    <location>
        <begin position="1254"/>
        <end position="1266"/>
    </location>
</feature>
<name>W9XSD4_9EURO</name>
<evidence type="ECO:0000256" key="6">
    <source>
        <dbReference type="SAM" id="Coils"/>
    </source>
</evidence>
<feature type="compositionally biased region" description="Basic and acidic residues" evidence="7">
    <location>
        <begin position="813"/>
        <end position="824"/>
    </location>
</feature>
<feature type="region of interest" description="Disordered" evidence="7">
    <location>
        <begin position="1242"/>
        <end position="1269"/>
    </location>
</feature>
<feature type="region of interest" description="Disordered" evidence="7">
    <location>
        <begin position="1"/>
        <end position="104"/>
    </location>
</feature>
<keyword evidence="2" id="KW-0880">Kelch repeat</keyword>
<feature type="compositionally biased region" description="Low complexity" evidence="7">
    <location>
        <begin position="14"/>
        <end position="25"/>
    </location>
</feature>
<feature type="region of interest" description="Disordered" evidence="7">
    <location>
        <begin position="722"/>
        <end position="741"/>
    </location>
</feature>
<evidence type="ECO:0000256" key="4">
    <source>
        <dbReference type="ARBA" id="ARBA00022737"/>
    </source>
</evidence>
<feature type="region of interest" description="Disordered" evidence="7">
    <location>
        <begin position="964"/>
        <end position="997"/>
    </location>
</feature>
<dbReference type="GO" id="GO:0051285">
    <property type="term" value="C:cell cortex of cell tip"/>
    <property type="evidence" value="ECO:0007669"/>
    <property type="project" value="TreeGrafter"/>
</dbReference>
<feature type="compositionally biased region" description="Low complexity" evidence="7">
    <location>
        <begin position="523"/>
        <end position="539"/>
    </location>
</feature>
<feature type="compositionally biased region" description="Low complexity" evidence="7">
    <location>
        <begin position="637"/>
        <end position="650"/>
    </location>
</feature>
<keyword evidence="3" id="KW-0963">Cytoplasm</keyword>
<feature type="compositionally biased region" description="Polar residues" evidence="7">
    <location>
        <begin position="27"/>
        <end position="44"/>
    </location>
</feature>
<keyword evidence="5 6" id="KW-0175">Coiled coil</keyword>
<dbReference type="SUPFAM" id="SSF117281">
    <property type="entry name" value="Kelch motif"/>
    <property type="match status" value="1"/>
</dbReference>
<dbReference type="GeneID" id="19161937"/>
<dbReference type="PANTHER" id="PTHR23244">
    <property type="entry name" value="KELCH REPEAT DOMAIN"/>
    <property type="match status" value="1"/>
</dbReference>
<dbReference type="PANTHER" id="PTHR23244:SF456">
    <property type="entry name" value="MULTIPLE EPIDERMAL GROWTH FACTOR-LIKE DOMAINS PROTEIN 8"/>
    <property type="match status" value="1"/>
</dbReference>
<protein>
    <submittedName>
        <fullName evidence="8">Uncharacterized protein</fullName>
    </submittedName>
</protein>
<evidence type="ECO:0000313" key="9">
    <source>
        <dbReference type="Proteomes" id="UP000019484"/>
    </source>
</evidence>
<feature type="region of interest" description="Disordered" evidence="7">
    <location>
        <begin position="450"/>
        <end position="691"/>
    </location>
</feature>
<feature type="coiled-coil region" evidence="6">
    <location>
        <begin position="1055"/>
        <end position="1131"/>
    </location>
</feature>